<dbReference type="FunFam" id="3.40.50.1000:FF:000056">
    <property type="entry name" value="Cation-transporting ATPase"/>
    <property type="match status" value="1"/>
</dbReference>
<keyword evidence="11 14" id="KW-1133">Transmembrane helix</keyword>
<protein>
    <recommendedName>
        <fullName evidence="19">Cation-transporting ATPase</fullName>
    </recommendedName>
</protein>
<dbReference type="Pfam" id="PF23143">
    <property type="entry name" value="2TM_P5A-ATPase"/>
    <property type="match status" value="1"/>
</dbReference>
<dbReference type="GO" id="GO:0046872">
    <property type="term" value="F:metal ion binding"/>
    <property type="evidence" value="ECO:0007669"/>
    <property type="project" value="UniProtKB-KW"/>
</dbReference>
<dbReference type="InterPro" id="IPR036412">
    <property type="entry name" value="HAD-like_sf"/>
</dbReference>
<dbReference type="PANTHER" id="PTHR45630">
    <property type="entry name" value="CATION-TRANSPORTING ATPASE-RELATED"/>
    <property type="match status" value="1"/>
</dbReference>
<keyword evidence="10" id="KW-1278">Translocase</keyword>
<dbReference type="PROSITE" id="PS00154">
    <property type="entry name" value="ATPASE_E1_E2"/>
    <property type="match status" value="1"/>
</dbReference>
<evidence type="ECO:0000256" key="9">
    <source>
        <dbReference type="ARBA" id="ARBA00022842"/>
    </source>
</evidence>
<feature type="transmembrane region" description="Helical" evidence="14">
    <location>
        <begin position="24"/>
        <end position="44"/>
    </location>
</feature>
<proteinExistence type="inferred from homology"/>
<dbReference type="InterPro" id="IPR006544">
    <property type="entry name" value="P-type_TPase_V"/>
</dbReference>
<dbReference type="GO" id="GO:0016887">
    <property type="term" value="F:ATP hydrolysis activity"/>
    <property type="evidence" value="ECO:0007669"/>
    <property type="project" value="InterPro"/>
</dbReference>
<dbReference type="GO" id="GO:0015662">
    <property type="term" value="F:P-type ion transporter activity"/>
    <property type="evidence" value="ECO:0007669"/>
    <property type="project" value="TreeGrafter"/>
</dbReference>
<dbReference type="NCBIfam" id="TIGR01657">
    <property type="entry name" value="P-ATPase-V"/>
    <property type="match status" value="1"/>
</dbReference>
<evidence type="ECO:0000256" key="7">
    <source>
        <dbReference type="ARBA" id="ARBA00022824"/>
    </source>
</evidence>
<sequence>MSRKSVDHLTQDVAKIDLYNPKPILLHGYVLPFVVLYAVWLGYWTSVLGVTDYLELGLIVTAVIGVLQILTCLFCHWFVGFKCLVTCYKVQRPGEAQYAKVVPTPNNGCTTLVQVLHGKELSTGASRHYFYFQRLKYNFLNEDKDSISEVNFPVDWKVSKYLNWRGYETTQDVSTAEESYGHNELHLNVPTFAELFKERATAPFFVFQVFCVALWCLDEYWVYPMLTLSMLCLFEAGLVHQQLKNMTEIRSMGAKPYHIYVYRQKRWTRIMSDKLVAGDIVSVADGNQKFLIPCDLLLVRGTCVIDESMLTGESVPVSKASGCKWSSFKEPCEALRPDEQFTFDEGHKSQVLFGGTKVVQFNPPLKSSNQLKAPDNGCICFVLRTGLSTSQGRLLKTIMYSVKTVTANNLETFLFIAFLLIFAVVASVYVWVEGSVDPRRNRYKLFLECTLILTSVIPQELPIELSLAVNSSLVALSKLMVYCTEPFRIPFAGKVDVCAFDKTGTLTEDTVVVEGISGLNDQPANKLVPVQRCPLSSVQVLASCHSLVHTPSGLVGDPMEKAMLSSTGWSLNNDDTVSGRTVPRSPPLRICHRFRFSSTLRRMSVVVSHQLPSSVDQTYLACVKGSPEAILPMLIDAPPDYDEAYLTMARRGARVLALGQKSLGQLTHQQVRDLTREEVECGLTFCGFVLISCPLKPDSKEVVRVLRESSHHVTMITGDNPLTACHVSTVLELVRPDTHVLILTPPNALADEWHWQSVDDSVVLPALTKESSSPQAIRQLASKYDLCLTGEGVDALARTSPNLLRILIPKVKIHARVIPKQKEEILVELKRLGYVTLMCGDGTNDVGALKQAHVGVALLNDVDSIGPDPEKKALQTPNLPTRKREQNSIQSRGDGKGTFNSRLASLTAVEAEQDASVVRLGDASIAAPFTVKMSSPSGVCQIIKQGRCTLVTTLQMYKILAINALVSAYSFSVLFLKGFKTSDAQASIQAILLSASFLFISRSKPLKTLSYQRPIPNIFNVYTLLTVTLQFLVHFSVLYTLTSEAEVRMPVKEDDFIDVHAEFEPSILNTVVYLISTGMQISTIAVNYKGHPFMESLTENKPISISLGVATGGVILLALGVFAEPLRLIPLDPQLRLTFLKALAFDFIGTWLVDRILVLVFGRVHKKAL</sequence>
<evidence type="ECO:0000256" key="3">
    <source>
        <dbReference type="ARBA" id="ARBA00022448"/>
    </source>
</evidence>
<keyword evidence="5" id="KW-0479">Metal-binding</keyword>
<evidence type="ECO:0000256" key="13">
    <source>
        <dbReference type="SAM" id="MobiDB-lite"/>
    </source>
</evidence>
<evidence type="ECO:0000313" key="18">
    <source>
        <dbReference type="Proteomes" id="UP000243686"/>
    </source>
</evidence>
<evidence type="ECO:0000256" key="10">
    <source>
        <dbReference type="ARBA" id="ARBA00022967"/>
    </source>
</evidence>
<comment type="similarity">
    <text evidence="2">Belongs to the cation transport ATPase (P-type) (TC 3.A.3) family. Type V subfamily.</text>
</comment>
<evidence type="ECO:0000256" key="11">
    <source>
        <dbReference type="ARBA" id="ARBA00022989"/>
    </source>
</evidence>
<gene>
    <name evidence="17" type="ORF">X801_10759</name>
</gene>
<evidence type="ECO:0000256" key="1">
    <source>
        <dbReference type="ARBA" id="ARBA00004477"/>
    </source>
</evidence>
<evidence type="ECO:0000256" key="5">
    <source>
        <dbReference type="ARBA" id="ARBA00022723"/>
    </source>
</evidence>
<dbReference type="Proteomes" id="UP000243686">
    <property type="component" value="Unassembled WGS sequence"/>
</dbReference>
<evidence type="ECO:0000256" key="2">
    <source>
        <dbReference type="ARBA" id="ARBA00006000"/>
    </source>
</evidence>
<dbReference type="PANTHER" id="PTHR45630:SF7">
    <property type="entry name" value="ENDOPLASMIC RETICULUM TRANSMEMBRANE HELIX TRANSLOCASE"/>
    <property type="match status" value="1"/>
</dbReference>
<dbReference type="InterPro" id="IPR059000">
    <property type="entry name" value="ATPase_P-type_domA"/>
</dbReference>
<feature type="transmembrane region" description="Helical" evidence="14">
    <location>
        <begin position="413"/>
        <end position="432"/>
    </location>
</feature>
<dbReference type="InterPro" id="IPR023298">
    <property type="entry name" value="ATPase_P-typ_TM_dom_sf"/>
</dbReference>
<feature type="transmembrane region" description="Helical" evidence="14">
    <location>
        <begin position="1021"/>
        <end position="1042"/>
    </location>
</feature>
<dbReference type="InterPro" id="IPR001757">
    <property type="entry name" value="P_typ_ATPase"/>
</dbReference>
<dbReference type="SFLD" id="SFLDF00027">
    <property type="entry name" value="p-type_atpase"/>
    <property type="match status" value="1"/>
</dbReference>
<organism evidence="17 18">
    <name type="scientific">Opisthorchis viverrini</name>
    <name type="common">Southeast Asian liver fluke</name>
    <dbReference type="NCBI Taxonomy" id="6198"/>
    <lineage>
        <taxon>Eukaryota</taxon>
        <taxon>Metazoa</taxon>
        <taxon>Spiralia</taxon>
        <taxon>Lophotrochozoa</taxon>
        <taxon>Platyhelminthes</taxon>
        <taxon>Trematoda</taxon>
        <taxon>Digenea</taxon>
        <taxon>Opisthorchiida</taxon>
        <taxon>Opisthorchiata</taxon>
        <taxon>Opisthorchiidae</taxon>
        <taxon>Opisthorchis</taxon>
    </lineage>
</organism>
<dbReference type="Pfam" id="PF00122">
    <property type="entry name" value="E1-E2_ATPase"/>
    <property type="match status" value="1"/>
</dbReference>
<dbReference type="GO" id="GO:0005789">
    <property type="term" value="C:endoplasmic reticulum membrane"/>
    <property type="evidence" value="ECO:0007669"/>
    <property type="project" value="UniProtKB-SubCell"/>
</dbReference>
<dbReference type="GO" id="GO:0019829">
    <property type="term" value="F:ATPase-coupled monoatomic cation transmembrane transporter activity"/>
    <property type="evidence" value="ECO:0007669"/>
    <property type="project" value="TreeGrafter"/>
</dbReference>
<dbReference type="NCBIfam" id="TIGR01494">
    <property type="entry name" value="ATPase_P-type"/>
    <property type="match status" value="1"/>
</dbReference>
<keyword evidence="7" id="KW-0256">Endoplasmic reticulum</keyword>
<dbReference type="InterPro" id="IPR044492">
    <property type="entry name" value="P_typ_ATPase_HD_dom"/>
</dbReference>
<dbReference type="InterPro" id="IPR047820">
    <property type="entry name" value="P5A-type_ATPase"/>
</dbReference>
<feature type="domain" description="P-type ATPase A" evidence="15">
    <location>
        <begin position="259"/>
        <end position="393"/>
    </location>
</feature>
<dbReference type="InterPro" id="IPR008250">
    <property type="entry name" value="ATPase_P-typ_transduc_dom_A_sf"/>
</dbReference>
<evidence type="ECO:0000256" key="14">
    <source>
        <dbReference type="SAM" id="Phobius"/>
    </source>
</evidence>
<feature type="transmembrane region" description="Helical" evidence="14">
    <location>
        <begin position="56"/>
        <end position="79"/>
    </location>
</feature>
<dbReference type="Gene3D" id="3.40.50.1000">
    <property type="entry name" value="HAD superfamily/HAD-like"/>
    <property type="match status" value="1"/>
</dbReference>
<keyword evidence="4 14" id="KW-0812">Transmembrane</keyword>
<feature type="domain" description="P5A-ATPase transmembrane helical hairpin" evidence="16">
    <location>
        <begin position="22"/>
        <end position="90"/>
    </location>
</feature>
<dbReference type="PRINTS" id="PR00119">
    <property type="entry name" value="CATATPASE"/>
</dbReference>
<keyword evidence="8" id="KW-0067">ATP-binding</keyword>
<evidence type="ECO:0000313" key="17">
    <source>
        <dbReference type="EMBL" id="OON13467.1"/>
    </source>
</evidence>
<dbReference type="EMBL" id="KV907385">
    <property type="protein sequence ID" value="OON13467.1"/>
    <property type="molecule type" value="Genomic_DNA"/>
</dbReference>
<keyword evidence="12 14" id="KW-0472">Membrane</keyword>
<dbReference type="InterPro" id="IPR057255">
    <property type="entry name" value="2TM_P5A-ATPase"/>
</dbReference>
<feature type="transmembrane region" description="Helical" evidence="14">
    <location>
        <begin position="956"/>
        <end position="976"/>
    </location>
</feature>
<dbReference type="InterPro" id="IPR023214">
    <property type="entry name" value="HAD_sf"/>
</dbReference>
<dbReference type="SUPFAM" id="SSF81660">
    <property type="entry name" value="Metal cation-transporting ATPase, ATP-binding domain N"/>
    <property type="match status" value="1"/>
</dbReference>
<keyword evidence="3" id="KW-0813">Transport</keyword>
<evidence type="ECO:0000259" key="16">
    <source>
        <dbReference type="Pfam" id="PF23143"/>
    </source>
</evidence>
<name>A0A1S8WGA0_OPIVI</name>
<feature type="region of interest" description="Disordered" evidence="13">
    <location>
        <begin position="867"/>
        <end position="898"/>
    </location>
</feature>
<dbReference type="SFLD" id="SFLDG00002">
    <property type="entry name" value="C1.7:_P-type_atpase_like"/>
    <property type="match status" value="1"/>
</dbReference>
<reference evidence="17 18" key="1">
    <citation type="submission" date="2015-03" db="EMBL/GenBank/DDBJ databases">
        <title>Draft genome of the nematode, Opisthorchis viverrini.</title>
        <authorList>
            <person name="Mitreva M."/>
        </authorList>
    </citation>
    <scope>NUCLEOTIDE SEQUENCE [LARGE SCALE GENOMIC DNA]</scope>
    <source>
        <strain evidence="17">Khon Kaen</strain>
    </source>
</reference>
<dbReference type="GO" id="GO:0005524">
    <property type="term" value="F:ATP binding"/>
    <property type="evidence" value="ECO:0007669"/>
    <property type="project" value="UniProtKB-KW"/>
</dbReference>
<evidence type="ECO:0000256" key="4">
    <source>
        <dbReference type="ARBA" id="ARBA00022692"/>
    </source>
</evidence>
<evidence type="ECO:0000256" key="6">
    <source>
        <dbReference type="ARBA" id="ARBA00022741"/>
    </source>
</evidence>
<evidence type="ECO:0008006" key="19">
    <source>
        <dbReference type="Google" id="ProtNLM"/>
    </source>
</evidence>
<dbReference type="InterPro" id="IPR023299">
    <property type="entry name" value="ATPase_P-typ_cyto_dom_N"/>
</dbReference>
<evidence type="ECO:0000256" key="8">
    <source>
        <dbReference type="ARBA" id="ARBA00022840"/>
    </source>
</evidence>
<dbReference type="Gene3D" id="3.40.1110.10">
    <property type="entry name" value="Calcium-transporting ATPase, cytoplasmic domain N"/>
    <property type="match status" value="1"/>
</dbReference>
<accession>A0A1S8WGA0</accession>
<evidence type="ECO:0000259" key="15">
    <source>
        <dbReference type="Pfam" id="PF00122"/>
    </source>
</evidence>
<dbReference type="AlphaFoldDB" id="A0A1S8WGA0"/>
<evidence type="ECO:0000256" key="12">
    <source>
        <dbReference type="ARBA" id="ARBA00023136"/>
    </source>
</evidence>
<dbReference type="GO" id="GO:0006874">
    <property type="term" value="P:intracellular calcium ion homeostasis"/>
    <property type="evidence" value="ECO:0007669"/>
    <property type="project" value="TreeGrafter"/>
</dbReference>
<keyword evidence="9" id="KW-0460">Magnesium</keyword>
<dbReference type="CDD" id="cd07543">
    <property type="entry name" value="P-type_ATPase_cation"/>
    <property type="match status" value="1"/>
</dbReference>
<dbReference type="InterPro" id="IPR018303">
    <property type="entry name" value="ATPase_P-typ_P_site"/>
</dbReference>
<dbReference type="SFLD" id="SFLDS00003">
    <property type="entry name" value="Haloacid_Dehalogenase"/>
    <property type="match status" value="1"/>
</dbReference>
<dbReference type="SUPFAM" id="SSF81665">
    <property type="entry name" value="Calcium ATPase, transmembrane domain M"/>
    <property type="match status" value="1"/>
</dbReference>
<feature type="transmembrane region" description="Helical" evidence="14">
    <location>
        <begin position="1103"/>
        <end position="1123"/>
    </location>
</feature>
<feature type="transmembrane region" description="Helical" evidence="14">
    <location>
        <begin position="1143"/>
        <end position="1162"/>
    </location>
</feature>
<dbReference type="SUPFAM" id="SSF56784">
    <property type="entry name" value="HAD-like"/>
    <property type="match status" value="1"/>
</dbReference>
<keyword evidence="6" id="KW-0547">Nucleotide-binding</keyword>
<keyword evidence="18" id="KW-1185">Reference proteome</keyword>
<comment type="subcellular location">
    <subcellularLocation>
        <location evidence="1">Endoplasmic reticulum membrane</location>
        <topology evidence="1">Multi-pass membrane protein</topology>
    </subcellularLocation>
</comment>
<dbReference type="SUPFAM" id="SSF81653">
    <property type="entry name" value="Calcium ATPase, transduction domain A"/>
    <property type="match status" value="1"/>
</dbReference>
<dbReference type="Gene3D" id="2.70.150.10">
    <property type="entry name" value="Calcium-transporting ATPase, cytoplasmic transduction domain A"/>
    <property type="match status" value="1"/>
</dbReference>